<dbReference type="SUPFAM" id="SSF48403">
    <property type="entry name" value="Ankyrin repeat"/>
    <property type="match status" value="1"/>
</dbReference>
<dbReference type="SMART" id="SM00248">
    <property type="entry name" value="ANK"/>
    <property type="match status" value="3"/>
</dbReference>
<feature type="region of interest" description="Disordered" evidence="2">
    <location>
        <begin position="185"/>
        <end position="221"/>
    </location>
</feature>
<evidence type="ECO:0000256" key="1">
    <source>
        <dbReference type="PROSITE-ProRule" id="PRU00023"/>
    </source>
</evidence>
<dbReference type="Proteomes" id="UP000235786">
    <property type="component" value="Unassembled WGS sequence"/>
</dbReference>
<evidence type="ECO:0000313" key="4">
    <source>
        <dbReference type="Proteomes" id="UP000235786"/>
    </source>
</evidence>
<name>A0A2J6R2A1_HYAVF</name>
<dbReference type="Gene3D" id="1.25.40.20">
    <property type="entry name" value="Ankyrin repeat-containing domain"/>
    <property type="match status" value="1"/>
</dbReference>
<dbReference type="OrthoDB" id="3200163at2759"/>
<evidence type="ECO:0000313" key="3">
    <source>
        <dbReference type="EMBL" id="PMD32641.1"/>
    </source>
</evidence>
<dbReference type="PROSITE" id="PS50088">
    <property type="entry name" value="ANK_REPEAT"/>
    <property type="match status" value="1"/>
</dbReference>
<dbReference type="AlphaFoldDB" id="A0A2J6R2A1"/>
<organism evidence="3 4">
    <name type="scientific">Hyaloscypha variabilis (strain UAMH 11265 / GT02V1 / F)</name>
    <name type="common">Meliniomyces variabilis</name>
    <dbReference type="NCBI Taxonomy" id="1149755"/>
    <lineage>
        <taxon>Eukaryota</taxon>
        <taxon>Fungi</taxon>
        <taxon>Dikarya</taxon>
        <taxon>Ascomycota</taxon>
        <taxon>Pezizomycotina</taxon>
        <taxon>Leotiomycetes</taxon>
        <taxon>Helotiales</taxon>
        <taxon>Hyaloscyphaceae</taxon>
        <taxon>Hyaloscypha</taxon>
        <taxon>Hyaloscypha variabilis</taxon>
    </lineage>
</organism>
<keyword evidence="4" id="KW-1185">Reference proteome</keyword>
<feature type="repeat" description="ANK" evidence="1">
    <location>
        <begin position="301"/>
        <end position="333"/>
    </location>
</feature>
<reference evidence="3 4" key="1">
    <citation type="submission" date="2016-04" db="EMBL/GenBank/DDBJ databases">
        <title>A degradative enzymes factory behind the ericoid mycorrhizal symbiosis.</title>
        <authorList>
            <consortium name="DOE Joint Genome Institute"/>
            <person name="Martino E."/>
            <person name="Morin E."/>
            <person name="Grelet G."/>
            <person name="Kuo A."/>
            <person name="Kohler A."/>
            <person name="Daghino S."/>
            <person name="Barry K."/>
            <person name="Choi C."/>
            <person name="Cichocki N."/>
            <person name="Clum A."/>
            <person name="Copeland A."/>
            <person name="Hainaut M."/>
            <person name="Haridas S."/>
            <person name="Labutti K."/>
            <person name="Lindquist E."/>
            <person name="Lipzen A."/>
            <person name="Khouja H.-R."/>
            <person name="Murat C."/>
            <person name="Ohm R."/>
            <person name="Olson A."/>
            <person name="Spatafora J."/>
            <person name="Veneault-Fourrey C."/>
            <person name="Henrissat B."/>
            <person name="Grigoriev I."/>
            <person name="Martin F."/>
            <person name="Perotto S."/>
        </authorList>
    </citation>
    <scope>NUCLEOTIDE SEQUENCE [LARGE SCALE GENOMIC DNA]</scope>
    <source>
        <strain evidence="3 4">F</strain>
    </source>
</reference>
<protein>
    <submittedName>
        <fullName evidence="3">Uncharacterized protein</fullName>
    </submittedName>
</protein>
<dbReference type="STRING" id="1149755.A0A2J6R2A1"/>
<dbReference type="Pfam" id="PF00023">
    <property type="entry name" value="Ank"/>
    <property type="match status" value="1"/>
</dbReference>
<proteinExistence type="predicted"/>
<sequence length="641" mass="72657">MAELGIVASGMGIASLAIQIGDCIVRLKGFCDAVKGAPEEIKHLIEEIETLSFVLSGFETNEQPELNPGHEATAKCFQLCKKAIGILDGVVKDAEAEIKKRKRIGSVKAVLKRDVIEKLRARLMTAQSMLMLSSNTYLLELQKRNRQAHHDWARSHHQELQLLRVIVSQSTETIISSIGVQTSGQQLTTRGEASLPTPPVSELQPLSPSDSGLDKKFPPSNSRRRMKLRARFQTPKWLFGTSRVVQIYESLSNAGWDFTLQVYNVVPRSSPIFRMIDNNDIEGVKHLLSTGQASPFDRTAHGATLLDFAAFNHNLELCRLLKNEGANPNVSSLSSVLTTAYGSVFAPTAKSDAFFDLIQFLAKDVELQDPFEDGRIYRDITYFNGNAEVFAWILQASNSTHQQRSPQECASFALGICRRSVVPHMSRLVRIVLKGRLIDKSICSIRDHVHYSLLHHAAWYLGQLLSGVLSDEGTNLEDCLNLIHDLVQGGSDLNALTISGRTPMLEFLWAIFHEYALRPDNLERYKNLISTLKCSELLHFWLKQLKDSGVDLIRYGEEENRILESPSAPREYTYWKYLNADRWSDRRPLNVRLIHFTYGPDPEDWRFWLAPVMEDYFIEFWEMIDHPERAIPGAWPDLEYC</sequence>
<dbReference type="InterPro" id="IPR002110">
    <property type="entry name" value="Ankyrin_rpt"/>
</dbReference>
<gene>
    <name evidence="3" type="ORF">L207DRAFT_518541</name>
</gene>
<evidence type="ECO:0000256" key="2">
    <source>
        <dbReference type="SAM" id="MobiDB-lite"/>
    </source>
</evidence>
<keyword evidence="1" id="KW-0040">ANK repeat</keyword>
<accession>A0A2J6R2A1</accession>
<dbReference type="EMBL" id="KZ613958">
    <property type="protein sequence ID" value="PMD32641.1"/>
    <property type="molecule type" value="Genomic_DNA"/>
</dbReference>
<dbReference type="InterPro" id="IPR036770">
    <property type="entry name" value="Ankyrin_rpt-contain_sf"/>
</dbReference>